<dbReference type="Proteomes" id="UP000182624">
    <property type="component" value="Unassembled WGS sequence"/>
</dbReference>
<dbReference type="AlphaFoldDB" id="A0A1I5PK93"/>
<protein>
    <recommendedName>
        <fullName evidence="4">Glycosyltransferase RgtA/B/C/D-like domain-containing protein</fullName>
    </recommendedName>
</protein>
<dbReference type="OrthoDB" id="2017291at2"/>
<dbReference type="EMBL" id="FOXO01000001">
    <property type="protein sequence ID" value="SFP33956.1"/>
    <property type="molecule type" value="Genomic_DNA"/>
</dbReference>
<name>A0A1I5PK93_9FIRM</name>
<feature type="transmembrane region" description="Helical" evidence="1">
    <location>
        <begin position="410"/>
        <end position="436"/>
    </location>
</feature>
<accession>A0A1I5PK93</accession>
<feature type="transmembrane region" description="Helical" evidence="1">
    <location>
        <begin position="359"/>
        <end position="375"/>
    </location>
</feature>
<evidence type="ECO:0000313" key="3">
    <source>
        <dbReference type="Proteomes" id="UP000182624"/>
    </source>
</evidence>
<evidence type="ECO:0008006" key="4">
    <source>
        <dbReference type="Google" id="ProtNLM"/>
    </source>
</evidence>
<reference evidence="3" key="1">
    <citation type="submission" date="2016-10" db="EMBL/GenBank/DDBJ databases">
        <authorList>
            <person name="Varghese N."/>
            <person name="Submissions S."/>
        </authorList>
    </citation>
    <scope>NUCLEOTIDE SEQUENCE [LARGE SCALE GENOMIC DNA]</scope>
    <source>
        <strain evidence="3">P18</strain>
    </source>
</reference>
<feature type="transmembrane region" description="Helical" evidence="1">
    <location>
        <begin position="163"/>
        <end position="193"/>
    </location>
</feature>
<gene>
    <name evidence="2" type="ORF">SAMN04487928_10123</name>
</gene>
<feature type="transmembrane region" description="Helical" evidence="1">
    <location>
        <begin position="300"/>
        <end position="320"/>
    </location>
</feature>
<keyword evidence="1" id="KW-0472">Membrane</keyword>
<evidence type="ECO:0000313" key="2">
    <source>
        <dbReference type="EMBL" id="SFP33956.1"/>
    </source>
</evidence>
<evidence type="ECO:0000256" key="1">
    <source>
        <dbReference type="SAM" id="Phobius"/>
    </source>
</evidence>
<keyword evidence="1" id="KW-0812">Transmembrane</keyword>
<feature type="transmembrane region" description="Helical" evidence="1">
    <location>
        <begin position="381"/>
        <end position="398"/>
    </location>
</feature>
<feature type="transmembrane region" description="Helical" evidence="1">
    <location>
        <begin position="205"/>
        <end position="226"/>
    </location>
</feature>
<dbReference type="RefSeq" id="WP_074882688.1">
    <property type="nucleotide sequence ID" value="NZ_FOXO01000001.1"/>
</dbReference>
<feature type="transmembrane region" description="Helical" evidence="1">
    <location>
        <begin position="332"/>
        <end position="352"/>
    </location>
</feature>
<proteinExistence type="predicted"/>
<sequence length="581" mass="65939">MLKNIRSYFYNFKKYQSPLERYLFPVVLLFYPLIGVNQGLDISDTMYSLTNYEFIETLNPMWLFSTYLSNVFGAVIMHFPGADTMLGFSIYCSFVTSIIALVSYYFLKGFMPGWMIFIGEFIAESICFSPRVILYNYLTYLFFTLGTVFLLLGIFAWKRQNLYLFVAGVCLGLSVMVRFPNIVEAALILVLWFYGCITKDKLQEILKRTGVCILGFVAGFVVPFIFTVAKYGISAYVSGIMGLFGMTEGASDYSSGGMIGLIIEAYMTSISNMVIMVPCVAAGIIMFLLLPEKYVMIKKILFICGILVLTKYYFATGVFTRNYYYYDSMFQAAMMFIIFGIILSIIGSLGILNGSRQEQTLAFTALMLILVTPIGSNNYTFPILNNLFIIAPIVLWLFRRMMQRAGEAHFNFAWEAIFTFILVVLFIQGALFHFGYSFMDGADGTKRDTLVNVEKAQNMVTTQYNAETLEELSGILSENDLLKTKVILFGGIPGVSYLFDLYPAIDTVWPDLDSYSVDNFDNQLMELSVSDEPTPTIIIGKDMAEYANIGMKYDILLDYIVNHDYNKVFEGDRFIVFAENR</sequence>
<keyword evidence="1" id="KW-1133">Transmembrane helix</keyword>
<keyword evidence="3" id="KW-1185">Reference proteome</keyword>
<feature type="transmembrane region" description="Helical" evidence="1">
    <location>
        <begin position="265"/>
        <end position="288"/>
    </location>
</feature>
<feature type="transmembrane region" description="Helical" evidence="1">
    <location>
        <begin position="21"/>
        <end position="40"/>
    </location>
</feature>
<organism evidence="2 3">
    <name type="scientific">Butyrivibrio proteoclasticus</name>
    <dbReference type="NCBI Taxonomy" id="43305"/>
    <lineage>
        <taxon>Bacteria</taxon>
        <taxon>Bacillati</taxon>
        <taxon>Bacillota</taxon>
        <taxon>Clostridia</taxon>
        <taxon>Lachnospirales</taxon>
        <taxon>Lachnospiraceae</taxon>
        <taxon>Butyrivibrio</taxon>
    </lineage>
</organism>
<feature type="transmembrane region" description="Helical" evidence="1">
    <location>
        <begin position="137"/>
        <end position="157"/>
    </location>
</feature>
<feature type="transmembrane region" description="Helical" evidence="1">
    <location>
        <begin position="86"/>
        <end position="107"/>
    </location>
</feature>